<dbReference type="STRING" id="747525.W4KCE2"/>
<dbReference type="PANTHER" id="PTHR28154">
    <property type="entry name" value="CELL WALL SYNTHESIS PROTEIN KNH1-RELATED"/>
    <property type="match status" value="1"/>
</dbReference>
<sequence length="240" mass="25108">MRFLQAIFATLAVGTGFSRASLYTTQPVSGTVFHAGELSKVSWIDNGTSPALAELKPLKLELYGTADTLVGTLGTNIDPTSLFYNITISPSVGPDGSDYYLRFVCEDPPLKFYSAKFTIDGASASPASASSGNANSASSNSSTSQSALDKLQHGTPTAAAASTSYKIYPLVTMITANATTPTQSHPTPAPSSASSLTAPTQSGRTVAQTNSAAGRMDMEKIKFRLVFILWPALMGITMAM</sequence>
<protein>
    <recommendedName>
        <fullName evidence="4">Yeast cell wall synthesis Kre9/Knh1-like N-terminal domain-containing protein</fullName>
    </recommendedName>
</protein>
<dbReference type="InterPro" id="IPR018466">
    <property type="entry name" value="Kre9/Knh1-like_N"/>
</dbReference>
<accession>W4KCE2</accession>
<organism evidence="5 6">
    <name type="scientific">Heterobasidion irregulare (strain TC 32-1)</name>
    <dbReference type="NCBI Taxonomy" id="747525"/>
    <lineage>
        <taxon>Eukaryota</taxon>
        <taxon>Fungi</taxon>
        <taxon>Dikarya</taxon>
        <taxon>Basidiomycota</taxon>
        <taxon>Agaricomycotina</taxon>
        <taxon>Agaricomycetes</taxon>
        <taxon>Russulales</taxon>
        <taxon>Bondarzewiaceae</taxon>
        <taxon>Heterobasidion</taxon>
        <taxon>Heterobasidion annosum species complex</taxon>
    </lineage>
</organism>
<evidence type="ECO:0000256" key="2">
    <source>
        <dbReference type="SAM" id="MobiDB-lite"/>
    </source>
</evidence>
<evidence type="ECO:0000313" key="5">
    <source>
        <dbReference type="EMBL" id="ETW83010.1"/>
    </source>
</evidence>
<dbReference type="InParanoid" id="W4KCE2"/>
<dbReference type="OrthoDB" id="3250770at2759"/>
<dbReference type="PANTHER" id="PTHR28154:SF1">
    <property type="entry name" value="CELL WALL SYNTHESIS PROTEIN KNH1-RELATED"/>
    <property type="match status" value="1"/>
</dbReference>
<dbReference type="GO" id="GO:0006078">
    <property type="term" value="P:(1-&gt;6)-beta-D-glucan biosynthetic process"/>
    <property type="evidence" value="ECO:0007669"/>
    <property type="project" value="InterPro"/>
</dbReference>
<feature type="region of interest" description="Disordered" evidence="2">
    <location>
        <begin position="179"/>
        <end position="211"/>
    </location>
</feature>
<evidence type="ECO:0000259" key="4">
    <source>
        <dbReference type="Pfam" id="PF10342"/>
    </source>
</evidence>
<dbReference type="AlphaFoldDB" id="W4KCE2"/>
<dbReference type="GeneID" id="20676071"/>
<keyword evidence="1 3" id="KW-0732">Signal</keyword>
<gene>
    <name evidence="5" type="ORF">HETIRDRAFT_450711</name>
</gene>
<feature type="compositionally biased region" description="Low complexity" evidence="2">
    <location>
        <begin position="179"/>
        <end position="202"/>
    </location>
</feature>
<feature type="signal peptide" evidence="3">
    <location>
        <begin position="1"/>
        <end position="20"/>
    </location>
</feature>
<dbReference type="eggNOG" id="ENOG502SSPH">
    <property type="taxonomic scope" value="Eukaryota"/>
</dbReference>
<dbReference type="KEGG" id="hir:HETIRDRAFT_450711"/>
<dbReference type="GO" id="GO:0042546">
    <property type="term" value="P:cell wall biogenesis"/>
    <property type="evidence" value="ECO:0007669"/>
    <property type="project" value="InterPro"/>
</dbReference>
<evidence type="ECO:0000256" key="1">
    <source>
        <dbReference type="ARBA" id="ARBA00022729"/>
    </source>
</evidence>
<keyword evidence="6" id="KW-1185">Reference proteome</keyword>
<proteinExistence type="predicted"/>
<dbReference type="HOGENOM" id="CLU_080230_0_0_1"/>
<dbReference type="RefSeq" id="XP_009545302.1">
    <property type="nucleotide sequence ID" value="XM_009547007.1"/>
</dbReference>
<evidence type="ECO:0000256" key="3">
    <source>
        <dbReference type="SAM" id="SignalP"/>
    </source>
</evidence>
<feature type="domain" description="Yeast cell wall synthesis Kre9/Knh1-like N-terminal" evidence="4">
    <location>
        <begin position="26"/>
        <end position="119"/>
    </location>
</feature>
<feature type="compositionally biased region" description="Low complexity" evidence="2">
    <location>
        <begin position="128"/>
        <end position="147"/>
    </location>
</feature>
<name>W4KCE2_HETIT</name>
<reference evidence="5 6" key="1">
    <citation type="journal article" date="2012" name="New Phytol.">
        <title>Insight into trade-off between wood decay and parasitism from the genome of a fungal forest pathogen.</title>
        <authorList>
            <person name="Olson A."/>
            <person name="Aerts A."/>
            <person name="Asiegbu F."/>
            <person name="Belbahri L."/>
            <person name="Bouzid O."/>
            <person name="Broberg A."/>
            <person name="Canback B."/>
            <person name="Coutinho P.M."/>
            <person name="Cullen D."/>
            <person name="Dalman K."/>
            <person name="Deflorio G."/>
            <person name="van Diepen L.T."/>
            <person name="Dunand C."/>
            <person name="Duplessis S."/>
            <person name="Durling M."/>
            <person name="Gonthier P."/>
            <person name="Grimwood J."/>
            <person name="Fossdal C.G."/>
            <person name="Hansson D."/>
            <person name="Henrissat B."/>
            <person name="Hietala A."/>
            <person name="Himmelstrand K."/>
            <person name="Hoffmeister D."/>
            <person name="Hogberg N."/>
            <person name="James T.Y."/>
            <person name="Karlsson M."/>
            <person name="Kohler A."/>
            <person name="Kues U."/>
            <person name="Lee Y.H."/>
            <person name="Lin Y.C."/>
            <person name="Lind M."/>
            <person name="Lindquist E."/>
            <person name="Lombard V."/>
            <person name="Lucas S."/>
            <person name="Lunden K."/>
            <person name="Morin E."/>
            <person name="Murat C."/>
            <person name="Park J."/>
            <person name="Raffaello T."/>
            <person name="Rouze P."/>
            <person name="Salamov A."/>
            <person name="Schmutz J."/>
            <person name="Solheim H."/>
            <person name="Stahlberg J."/>
            <person name="Velez H."/>
            <person name="de Vries R.P."/>
            <person name="Wiebenga A."/>
            <person name="Woodward S."/>
            <person name="Yakovlev I."/>
            <person name="Garbelotto M."/>
            <person name="Martin F."/>
            <person name="Grigoriev I.V."/>
            <person name="Stenlid J."/>
        </authorList>
    </citation>
    <scope>NUCLEOTIDE SEQUENCE [LARGE SCALE GENOMIC DNA]</scope>
    <source>
        <strain evidence="5 6">TC 32-1</strain>
    </source>
</reference>
<feature type="chain" id="PRO_5004844211" description="Yeast cell wall synthesis Kre9/Knh1-like N-terminal domain-containing protein" evidence="3">
    <location>
        <begin position="21"/>
        <end position="240"/>
    </location>
</feature>
<dbReference type="InterPro" id="IPR045328">
    <property type="entry name" value="Kre9/Knh1"/>
</dbReference>
<dbReference type="Pfam" id="PF10342">
    <property type="entry name" value="Kre9_KNH"/>
    <property type="match status" value="1"/>
</dbReference>
<dbReference type="Proteomes" id="UP000030671">
    <property type="component" value="Unassembled WGS sequence"/>
</dbReference>
<feature type="region of interest" description="Disordered" evidence="2">
    <location>
        <begin position="128"/>
        <end position="153"/>
    </location>
</feature>
<evidence type="ECO:0000313" key="6">
    <source>
        <dbReference type="Proteomes" id="UP000030671"/>
    </source>
</evidence>
<dbReference type="EMBL" id="KI925457">
    <property type="protein sequence ID" value="ETW83010.1"/>
    <property type="molecule type" value="Genomic_DNA"/>
</dbReference>